<evidence type="ECO:0000313" key="16">
    <source>
        <dbReference type="Proteomes" id="UP000807716"/>
    </source>
</evidence>
<feature type="compositionally biased region" description="Basic and acidic residues" evidence="12">
    <location>
        <begin position="775"/>
        <end position="789"/>
    </location>
</feature>
<dbReference type="InterPro" id="IPR047546">
    <property type="entry name" value="Rcat_RBR_RNF216"/>
</dbReference>
<dbReference type="SUPFAM" id="SSF46934">
    <property type="entry name" value="UBA-like"/>
    <property type="match status" value="1"/>
</dbReference>
<evidence type="ECO:0000256" key="5">
    <source>
        <dbReference type="ARBA" id="ARBA00022737"/>
    </source>
</evidence>
<dbReference type="SUPFAM" id="SSF47113">
    <property type="entry name" value="Histone-fold"/>
    <property type="match status" value="1"/>
</dbReference>
<feature type="region of interest" description="Disordered" evidence="12">
    <location>
        <begin position="765"/>
        <end position="856"/>
    </location>
</feature>
<evidence type="ECO:0000256" key="9">
    <source>
        <dbReference type="ARBA" id="ARBA00023015"/>
    </source>
</evidence>
<dbReference type="GO" id="GO:0016251">
    <property type="term" value="F:RNA polymerase II general transcription initiation factor activity"/>
    <property type="evidence" value="ECO:0007669"/>
    <property type="project" value="TreeGrafter"/>
</dbReference>
<evidence type="ECO:0000256" key="6">
    <source>
        <dbReference type="ARBA" id="ARBA00022771"/>
    </source>
</evidence>
<sequence length="856" mass="97353">MAIVNFGHFPALPRGVPPNSTLAKNHVMRRIVRLFPEVELTWLRHQIQQHDHSHFYKVVDTMFDTYLFTPYPPQRLLPNVNQQQRHRRHQRHTSSLSSSSSSSTPSIKGKESVGNKDGNDDDDDDFGQEPLIEPWEYIRSPEYIKSVRRQLYNEFPKVWKSTIKAVMAENNFDYVRTHDRLLQLETENSWARWFSDVLSFIQRAKISRAGEDPPEFLDSLASLHRRERDQQSAQDQAMAQKINADQYRTLAQTIECGCCFSDFCFEEMAACQEGHLFCKECIQRYVQEGLFGQGELRGRAAALAGGGQGGHTLAHAIRCIEGSGCQALFSEAMLESALTPAMYEQYTRVAFQADLDRSGLEVVGCPFCDYAEVDEQLRVVWLPWHRTLRSSIHDEIFGVSALTWLTHVLVPLLSITTFLVGFLVHALVLVLLLVPLLVALIPMTFMRDYLQEVVNGMVRNIQIRRRGNAFHCKGCGRISCLNCSQERKPFHKCHENLAEGLRLQVEKAMTEAVKRTCPKCNLSFVKESGCNKMRCSCGYVMCFLCRKDIREEGYKHFCNHFRAIAGPCTQCTKCDLYIVEKDEEAARKAATVARTEYLRMNPMARQHLQNDQTLIGPAPDTTFEDLACKFRRNVEDMFELLFIEDAAMISLILQSLEVEDAEQNVIHQLLDFAHRYTVDVFQDALLYSEHAGTNDVGLDDVRLAIQGRVNHSFTSPPPKEFLLELAEAKNRVPLPLIPDKYGIRLPPERHCLTAVNFQLIPELPPLGTQSAPDLQDIKPDPDMMKDNNKEAPSLAGHIHFNIKRADSDEEMDDVAADHSSSSAGAAAPPPLPNQQNLADHDQWKRKRADDDDNYDD</sequence>
<comment type="similarity">
    <text evidence="2">Belongs to the TAF9 family.</text>
</comment>
<dbReference type="EMBL" id="JAAAJB010000603">
    <property type="protein sequence ID" value="KAG0253174.1"/>
    <property type="molecule type" value="Genomic_DNA"/>
</dbReference>
<keyword evidence="10" id="KW-0804">Transcription</keyword>
<keyword evidence="3" id="KW-0808">Transferase</keyword>
<feature type="compositionally biased region" description="Low complexity" evidence="12">
    <location>
        <begin position="817"/>
        <end position="826"/>
    </location>
</feature>
<keyword evidence="16" id="KW-1185">Reference proteome</keyword>
<comment type="caution">
    <text evidence="15">The sequence shown here is derived from an EMBL/GenBank/DDBJ whole genome shotgun (WGS) entry which is preliminary data.</text>
</comment>
<dbReference type="AlphaFoldDB" id="A0A9P6PV52"/>
<dbReference type="GO" id="GO:0016740">
    <property type="term" value="F:transferase activity"/>
    <property type="evidence" value="ECO:0007669"/>
    <property type="project" value="UniProtKB-KW"/>
</dbReference>
<evidence type="ECO:0000256" key="3">
    <source>
        <dbReference type="ARBA" id="ARBA00022679"/>
    </source>
</evidence>
<keyword evidence="7" id="KW-0833">Ubl conjugation pathway</keyword>
<dbReference type="SUPFAM" id="SSF57850">
    <property type="entry name" value="RING/U-box"/>
    <property type="match status" value="1"/>
</dbReference>
<dbReference type="Pfam" id="PF26191">
    <property type="entry name" value="RING-HC_RBR_RNF216"/>
    <property type="match status" value="1"/>
</dbReference>
<dbReference type="InterPro" id="IPR051431">
    <property type="entry name" value="TFIID_subunit_9"/>
</dbReference>
<dbReference type="InterPro" id="IPR013083">
    <property type="entry name" value="Znf_RING/FYVE/PHD"/>
</dbReference>
<evidence type="ECO:0000256" key="2">
    <source>
        <dbReference type="ARBA" id="ARBA00007646"/>
    </source>
</evidence>
<dbReference type="InterPro" id="IPR009060">
    <property type="entry name" value="UBA-like_sf"/>
</dbReference>
<keyword evidence="5" id="KW-0677">Repeat</keyword>
<feature type="transmembrane region" description="Helical" evidence="13">
    <location>
        <begin position="396"/>
        <end position="416"/>
    </location>
</feature>
<keyword evidence="13" id="KW-0472">Membrane</keyword>
<gene>
    <name evidence="15" type="ORF">DFQ27_007625</name>
</gene>
<dbReference type="Pfam" id="PF26200">
    <property type="entry name" value="Rcat_RNF216"/>
    <property type="match status" value="1"/>
</dbReference>
<dbReference type="InterPro" id="IPR044066">
    <property type="entry name" value="TRIAD_supradom"/>
</dbReference>
<evidence type="ECO:0000259" key="14">
    <source>
        <dbReference type="PROSITE" id="PS51873"/>
    </source>
</evidence>
<keyword evidence="8" id="KW-0862">Zinc</keyword>
<keyword evidence="11" id="KW-0539">Nucleus</keyword>
<keyword evidence="6" id="KW-0863">Zinc-finger</keyword>
<dbReference type="Gene3D" id="1.10.20.10">
    <property type="entry name" value="Histone, subunit A"/>
    <property type="match status" value="1"/>
</dbReference>
<feature type="transmembrane region" description="Helical" evidence="13">
    <location>
        <begin position="422"/>
        <end position="441"/>
    </location>
</feature>
<proteinExistence type="inferred from homology"/>
<evidence type="ECO:0000256" key="13">
    <source>
        <dbReference type="SAM" id="Phobius"/>
    </source>
</evidence>
<dbReference type="Gene3D" id="1.20.120.1750">
    <property type="match status" value="1"/>
</dbReference>
<dbReference type="Pfam" id="PF02291">
    <property type="entry name" value="TFIID-31kDa"/>
    <property type="match status" value="1"/>
</dbReference>
<feature type="compositionally biased region" description="Low complexity" evidence="12">
    <location>
        <begin position="93"/>
        <end position="103"/>
    </location>
</feature>
<dbReference type="PANTHER" id="PTHR48068:SF4">
    <property type="entry name" value="TATA-BOX BINDING PROTEIN ASSOCIATED FACTOR 9"/>
    <property type="match status" value="1"/>
</dbReference>
<dbReference type="Gene3D" id="3.30.40.10">
    <property type="entry name" value="Zinc/RING finger domain, C3HC4 (zinc finger)"/>
    <property type="match status" value="1"/>
</dbReference>
<accession>A0A9P6PV52</accession>
<evidence type="ECO:0000256" key="12">
    <source>
        <dbReference type="SAM" id="MobiDB-lite"/>
    </source>
</evidence>
<dbReference type="GO" id="GO:0046982">
    <property type="term" value="F:protein heterodimerization activity"/>
    <property type="evidence" value="ECO:0007669"/>
    <property type="project" value="InterPro"/>
</dbReference>
<feature type="compositionally biased region" description="Basic and acidic residues" evidence="12">
    <location>
        <begin position="108"/>
        <end position="118"/>
    </location>
</feature>
<evidence type="ECO:0000256" key="10">
    <source>
        <dbReference type="ARBA" id="ARBA00023163"/>
    </source>
</evidence>
<dbReference type="Proteomes" id="UP000807716">
    <property type="component" value="Unassembled WGS sequence"/>
</dbReference>
<evidence type="ECO:0000256" key="4">
    <source>
        <dbReference type="ARBA" id="ARBA00022723"/>
    </source>
</evidence>
<dbReference type="GO" id="GO:0051123">
    <property type="term" value="P:RNA polymerase II preinitiation complex assembly"/>
    <property type="evidence" value="ECO:0007669"/>
    <property type="project" value="TreeGrafter"/>
</dbReference>
<dbReference type="PANTHER" id="PTHR48068">
    <property type="entry name" value="TAF9 RNA POLYMERASE II, TATA BOX-BINDING PROTEIN (TBP)-ASSOCIATED FACTOR"/>
    <property type="match status" value="1"/>
</dbReference>
<keyword evidence="9" id="KW-0805">Transcription regulation</keyword>
<dbReference type="GO" id="GO:0003713">
    <property type="term" value="F:transcription coactivator activity"/>
    <property type="evidence" value="ECO:0007669"/>
    <property type="project" value="TreeGrafter"/>
</dbReference>
<evidence type="ECO:0000256" key="8">
    <source>
        <dbReference type="ARBA" id="ARBA00022833"/>
    </source>
</evidence>
<dbReference type="GO" id="GO:0000124">
    <property type="term" value="C:SAGA complex"/>
    <property type="evidence" value="ECO:0007669"/>
    <property type="project" value="TreeGrafter"/>
</dbReference>
<dbReference type="CDD" id="cd07979">
    <property type="entry name" value="HFD_TAF9"/>
    <property type="match status" value="1"/>
</dbReference>
<dbReference type="PROSITE" id="PS51873">
    <property type="entry name" value="TRIAD"/>
    <property type="match status" value="1"/>
</dbReference>
<dbReference type="InterPro" id="IPR003162">
    <property type="entry name" value="TFIID-31"/>
</dbReference>
<protein>
    <recommendedName>
        <fullName evidence="14">RING-type domain-containing protein</fullName>
    </recommendedName>
</protein>
<dbReference type="GO" id="GO:0008270">
    <property type="term" value="F:zinc ion binding"/>
    <property type="evidence" value="ECO:0007669"/>
    <property type="project" value="UniProtKB-KW"/>
</dbReference>
<evidence type="ECO:0000313" key="15">
    <source>
        <dbReference type="EMBL" id="KAG0253174.1"/>
    </source>
</evidence>
<evidence type="ECO:0000256" key="1">
    <source>
        <dbReference type="ARBA" id="ARBA00004123"/>
    </source>
</evidence>
<keyword evidence="13" id="KW-1133">Transmembrane helix</keyword>
<dbReference type="CDD" id="cd20353">
    <property type="entry name" value="Rcat_RBR_RNF216"/>
    <property type="match status" value="1"/>
</dbReference>
<keyword evidence="4" id="KW-0479">Metal-binding</keyword>
<organism evidence="15 16">
    <name type="scientific">Actinomortierella ambigua</name>
    <dbReference type="NCBI Taxonomy" id="1343610"/>
    <lineage>
        <taxon>Eukaryota</taxon>
        <taxon>Fungi</taxon>
        <taxon>Fungi incertae sedis</taxon>
        <taxon>Mucoromycota</taxon>
        <taxon>Mortierellomycotina</taxon>
        <taxon>Mortierellomycetes</taxon>
        <taxon>Mortierellales</taxon>
        <taxon>Mortierellaceae</taxon>
        <taxon>Actinomortierella</taxon>
    </lineage>
</organism>
<dbReference type="CDD" id="cd16630">
    <property type="entry name" value="RING-HC_RBR_RNF216"/>
    <property type="match status" value="1"/>
</dbReference>
<evidence type="ECO:0000256" key="11">
    <source>
        <dbReference type="ARBA" id="ARBA00023242"/>
    </source>
</evidence>
<dbReference type="OrthoDB" id="10009520at2759"/>
<dbReference type="InterPro" id="IPR047544">
    <property type="entry name" value="RING-HC_RBR_RNF216"/>
</dbReference>
<comment type="subcellular location">
    <subcellularLocation>
        <location evidence="1">Nucleus</location>
    </subcellularLocation>
</comment>
<dbReference type="GO" id="GO:0005669">
    <property type="term" value="C:transcription factor TFIID complex"/>
    <property type="evidence" value="ECO:0007669"/>
    <property type="project" value="TreeGrafter"/>
</dbReference>
<feature type="domain" description="RING-type" evidence="14">
    <location>
        <begin position="252"/>
        <end position="572"/>
    </location>
</feature>
<keyword evidence="13" id="KW-0812">Transmembrane</keyword>
<name>A0A9P6PV52_9FUNG</name>
<dbReference type="InterPro" id="IPR009072">
    <property type="entry name" value="Histone-fold"/>
</dbReference>
<reference evidence="15" key="1">
    <citation type="journal article" date="2020" name="Fungal Divers.">
        <title>Resolving the Mortierellaceae phylogeny through synthesis of multi-gene phylogenetics and phylogenomics.</title>
        <authorList>
            <person name="Vandepol N."/>
            <person name="Liber J."/>
            <person name="Desiro A."/>
            <person name="Na H."/>
            <person name="Kennedy M."/>
            <person name="Barry K."/>
            <person name="Grigoriev I.V."/>
            <person name="Miller A.N."/>
            <person name="O'Donnell K."/>
            <person name="Stajich J.E."/>
            <person name="Bonito G."/>
        </authorList>
    </citation>
    <scope>NUCLEOTIDE SEQUENCE</scope>
    <source>
        <strain evidence="15">BC1065</strain>
    </source>
</reference>
<evidence type="ECO:0000256" key="7">
    <source>
        <dbReference type="ARBA" id="ARBA00022786"/>
    </source>
</evidence>
<feature type="region of interest" description="Disordered" evidence="12">
    <location>
        <begin position="80"/>
        <end position="126"/>
    </location>
</feature>